<dbReference type="Gramene" id="TraesROB_scaffold_026086_01G000300.1">
    <property type="protein sequence ID" value="TraesROB_scaffold_026086_01G000300.1"/>
    <property type="gene ID" value="TraesROB_scaffold_026086_01G000300"/>
</dbReference>
<dbReference type="OrthoDB" id="264532at2759"/>
<dbReference type="Pfam" id="PF03982">
    <property type="entry name" value="DAGAT"/>
    <property type="match status" value="1"/>
</dbReference>
<dbReference type="InterPro" id="IPR007130">
    <property type="entry name" value="DAGAT"/>
</dbReference>
<dbReference type="Gramene" id="TraesCS6B03G0880300.1">
    <property type="protein sequence ID" value="TraesCS6B03G0880300.1.CDS"/>
    <property type="gene ID" value="TraesCS6B03G0880300"/>
</dbReference>
<dbReference type="EC" id="2.3.1.-" evidence="11"/>
<keyword evidence="6 11" id="KW-0256">Endoplasmic reticulum</keyword>
<dbReference type="OMA" id="FWFTCAN"/>
<comment type="subcellular location">
    <subcellularLocation>
        <location evidence="1 11">Endoplasmic reticulum membrane</location>
        <topology evidence="1 11">Multi-pass membrane protein</topology>
    </subcellularLocation>
</comment>
<comment type="caution">
    <text evidence="11">Lacks conserved residue(s) required for the propagation of feature annotation.</text>
</comment>
<dbReference type="PANTHER" id="PTHR12317:SF63">
    <property type="entry name" value="DIACYLGLYCEROL O-ACYLTRANSFERASE 2"/>
    <property type="match status" value="1"/>
</dbReference>
<feature type="compositionally biased region" description="Basic and acidic residues" evidence="12">
    <location>
        <begin position="106"/>
        <end position="119"/>
    </location>
</feature>
<reference evidence="13" key="1">
    <citation type="submission" date="2018-08" db="EMBL/GenBank/DDBJ databases">
        <authorList>
            <person name="Rossello M."/>
        </authorList>
    </citation>
    <scope>NUCLEOTIDE SEQUENCE [LARGE SCALE GENOMIC DNA]</scope>
    <source>
        <strain evidence="13">cv. Chinese Spring</strain>
    </source>
</reference>
<dbReference type="CDD" id="cd07987">
    <property type="entry name" value="LPLAT_MGAT-like"/>
    <property type="match status" value="1"/>
</dbReference>
<dbReference type="Gramene" id="TraesRN6B0100860700.1">
    <property type="protein sequence ID" value="TraesRN6B0100860700.1"/>
    <property type="gene ID" value="TraesRN6B0100860700"/>
</dbReference>
<feature type="region of interest" description="Disordered" evidence="12">
    <location>
        <begin position="1"/>
        <end position="154"/>
    </location>
</feature>
<evidence type="ECO:0000256" key="2">
    <source>
        <dbReference type="ARBA" id="ARBA00005420"/>
    </source>
</evidence>
<feature type="compositionally biased region" description="Polar residues" evidence="12">
    <location>
        <begin position="1"/>
        <end position="13"/>
    </location>
</feature>
<sequence>MNARTIPTTQKSQQPRRGRAGRGRDTPLARHPVGRKKKSPRGSAPAAWAGTPRSDGSRRRFLARHRQTQSKQSGWQEKGSRRRWTTPPAHPRATDKTTGSSTTGEGGKRARRDATHAGERSPPLPSSPPPPRPGIEAPGGMGAGNGLSNGAAAAAEAAPDGTTVFRATAYSPLRTTLALALWLGAIHFNVLLVLASLFLLPRRVAAMVLGTQLFFMLVPLNDKSRIGRKIARFISKYVVGYFPVTLHVEDYKAFDPKRAYVFGYEPHSVLPIGLGALVDLVGFMPLPKTKVLASTAVFYTPFLRQIWTWLGLVPASRKNFYSYLRAGYTCIVVPGGVQEMLHMDHDSEVAFLKSRKGFVKIAMETGSPLVPVFCFGQSLVYKWWRPGGKLIVKIARAIKFTPIVFFGKYGTPIPFATPLHLVVGRPIEVQKNPQPTYDEINEVHEQFVVAMQELFEKYKTKAGYDKLELRVL</sequence>
<keyword evidence="7 11" id="KW-1133">Transmembrane helix</keyword>
<keyword evidence="9 11" id="KW-0472">Membrane</keyword>
<evidence type="ECO:0000256" key="5">
    <source>
        <dbReference type="ARBA" id="ARBA00022692"/>
    </source>
</evidence>
<evidence type="ECO:0000256" key="10">
    <source>
        <dbReference type="ARBA" id="ARBA00023315"/>
    </source>
</evidence>
<accession>A0A3B6PQZ2</accession>
<dbReference type="PaxDb" id="4565-Traes_6BL_EF329C360.1"/>
<keyword evidence="10" id="KW-0012">Acyltransferase</keyword>
<keyword evidence="8" id="KW-0443">Lipid metabolism</keyword>
<dbReference type="Gramene" id="TraesCS6B02G306700.1">
    <property type="protein sequence ID" value="TraesCS6B02G306700.1"/>
    <property type="gene ID" value="TraesCS6B02G306700"/>
</dbReference>
<name>A0A3B6PQZ2_WHEAT</name>
<dbReference type="GO" id="GO:0005789">
    <property type="term" value="C:endoplasmic reticulum membrane"/>
    <property type="evidence" value="ECO:0000318"/>
    <property type="project" value="GO_Central"/>
</dbReference>
<organism evidence="13">
    <name type="scientific">Triticum aestivum</name>
    <name type="common">Wheat</name>
    <dbReference type="NCBI Taxonomy" id="4565"/>
    <lineage>
        <taxon>Eukaryota</taxon>
        <taxon>Viridiplantae</taxon>
        <taxon>Streptophyta</taxon>
        <taxon>Embryophyta</taxon>
        <taxon>Tracheophyta</taxon>
        <taxon>Spermatophyta</taxon>
        <taxon>Magnoliopsida</taxon>
        <taxon>Liliopsida</taxon>
        <taxon>Poales</taxon>
        <taxon>Poaceae</taxon>
        <taxon>BOP clade</taxon>
        <taxon>Pooideae</taxon>
        <taxon>Triticodae</taxon>
        <taxon>Triticeae</taxon>
        <taxon>Triticinae</taxon>
        <taxon>Triticum</taxon>
    </lineage>
</organism>
<evidence type="ECO:0000313" key="13">
    <source>
        <dbReference type="EnsemblPlants" id="TraesCS6B02G306700.1"/>
    </source>
</evidence>
<feature type="compositionally biased region" description="Basic residues" evidence="12">
    <location>
        <begin position="59"/>
        <end position="68"/>
    </location>
</feature>
<evidence type="ECO:0000256" key="12">
    <source>
        <dbReference type="SAM" id="MobiDB-lite"/>
    </source>
</evidence>
<evidence type="ECO:0000256" key="8">
    <source>
        <dbReference type="ARBA" id="ARBA00023098"/>
    </source>
</evidence>
<evidence type="ECO:0000256" key="11">
    <source>
        <dbReference type="RuleBase" id="RU367023"/>
    </source>
</evidence>
<dbReference type="STRING" id="4565.A0A3B6PQZ2"/>
<dbReference type="Gramene" id="TraesWEE_scaffold_001003_01G000300.1">
    <property type="protein sequence ID" value="TraesWEE_scaffold_001003_01G000300.1"/>
    <property type="gene ID" value="TraesWEE_scaffold_001003_01G000300"/>
</dbReference>
<evidence type="ECO:0000256" key="4">
    <source>
        <dbReference type="ARBA" id="ARBA00022679"/>
    </source>
</evidence>
<protein>
    <recommendedName>
        <fullName evidence="11">Acyltransferase</fullName>
        <ecNumber evidence="11">2.3.1.-</ecNumber>
    </recommendedName>
</protein>
<evidence type="ECO:0000256" key="9">
    <source>
        <dbReference type="ARBA" id="ARBA00023136"/>
    </source>
</evidence>
<evidence type="ECO:0000256" key="3">
    <source>
        <dbReference type="ARBA" id="ARBA00022516"/>
    </source>
</evidence>
<comment type="similarity">
    <text evidence="2 11">Belongs to the diacylglycerol acyltransferase family.</text>
</comment>
<dbReference type="EnsemblPlants" id="TraesCS6B02G306700.1">
    <property type="protein sequence ID" value="TraesCS6B02G306700.1"/>
    <property type="gene ID" value="TraesCS6B02G306700"/>
</dbReference>
<dbReference type="PANTHER" id="PTHR12317">
    <property type="entry name" value="DIACYLGLYCEROL O-ACYLTRANSFERASE"/>
    <property type="match status" value="1"/>
</dbReference>
<keyword evidence="3" id="KW-0444">Lipid biosynthesis</keyword>
<evidence type="ECO:0000313" key="14">
    <source>
        <dbReference type="Proteomes" id="UP000019116"/>
    </source>
</evidence>
<proteinExistence type="inferred from homology"/>
<dbReference type="Gramene" id="TraesCAD_scaffold_094593_01G000200.1">
    <property type="protein sequence ID" value="TraesCAD_scaffold_094593_01G000200.1"/>
    <property type="gene ID" value="TraesCAD_scaffold_094593_01G000200"/>
</dbReference>
<feature type="transmembrane region" description="Helical" evidence="11">
    <location>
        <begin position="176"/>
        <end position="198"/>
    </location>
</feature>
<keyword evidence="5 11" id="KW-0812">Transmembrane</keyword>
<feature type="compositionally biased region" description="Pro residues" evidence="12">
    <location>
        <begin position="122"/>
        <end position="133"/>
    </location>
</feature>
<dbReference type="GO" id="GO:0019432">
    <property type="term" value="P:triglyceride biosynthetic process"/>
    <property type="evidence" value="ECO:0000318"/>
    <property type="project" value="GO_Central"/>
</dbReference>
<dbReference type="Gramene" id="TraesCLE_scaffold_008012_01G000100.1">
    <property type="protein sequence ID" value="TraesCLE_scaffold_008012_01G000100.1"/>
    <property type="gene ID" value="TraesCLE_scaffold_008012_01G000100"/>
</dbReference>
<reference evidence="13" key="2">
    <citation type="submission" date="2018-10" db="UniProtKB">
        <authorList>
            <consortium name="EnsemblPlants"/>
        </authorList>
    </citation>
    <scope>IDENTIFICATION</scope>
</reference>
<dbReference type="Proteomes" id="UP000019116">
    <property type="component" value="Chromosome 6B"/>
</dbReference>
<dbReference type="GO" id="GO:0004144">
    <property type="term" value="F:diacylglycerol O-acyltransferase activity"/>
    <property type="evidence" value="ECO:0000318"/>
    <property type="project" value="GO_Central"/>
</dbReference>
<dbReference type="AlphaFoldDB" id="A0A3B6PQZ2"/>
<keyword evidence="4 11" id="KW-0808">Transferase</keyword>
<keyword evidence="14" id="KW-1185">Reference proteome</keyword>
<feature type="compositionally biased region" description="Gly residues" evidence="12">
    <location>
        <begin position="137"/>
        <end position="147"/>
    </location>
</feature>
<evidence type="ECO:0000256" key="1">
    <source>
        <dbReference type="ARBA" id="ARBA00004477"/>
    </source>
</evidence>
<evidence type="ECO:0000256" key="6">
    <source>
        <dbReference type="ARBA" id="ARBA00022824"/>
    </source>
</evidence>
<dbReference type="SUPFAM" id="SSF69593">
    <property type="entry name" value="Glycerol-3-phosphate (1)-acyltransferase"/>
    <property type="match status" value="1"/>
</dbReference>
<evidence type="ECO:0000256" key="7">
    <source>
        <dbReference type="ARBA" id="ARBA00022989"/>
    </source>
</evidence>